<dbReference type="AlphaFoldDB" id="A0A1I4Z1Q2"/>
<organism evidence="2 3">
    <name type="scientific">Algoriella xinjiangensis</name>
    <dbReference type="NCBI Taxonomy" id="684065"/>
    <lineage>
        <taxon>Bacteria</taxon>
        <taxon>Pseudomonadati</taxon>
        <taxon>Bacteroidota</taxon>
        <taxon>Flavobacteriia</taxon>
        <taxon>Flavobacteriales</taxon>
        <taxon>Weeksellaceae</taxon>
        <taxon>Algoriella</taxon>
    </lineage>
</organism>
<accession>A0A1I4Z1Q2</accession>
<evidence type="ECO:0000313" key="3">
    <source>
        <dbReference type="Proteomes" id="UP000199149"/>
    </source>
</evidence>
<reference evidence="3" key="1">
    <citation type="submission" date="2016-10" db="EMBL/GenBank/DDBJ databases">
        <authorList>
            <person name="Varghese N."/>
            <person name="Submissions S."/>
        </authorList>
    </citation>
    <scope>NUCLEOTIDE SEQUENCE [LARGE SCALE GENOMIC DNA]</scope>
    <source>
        <strain evidence="3">XJ109</strain>
    </source>
</reference>
<protein>
    <recommendedName>
        <fullName evidence="4">Beta-lactamase-inhibitor-like, PepSY-like</fullName>
    </recommendedName>
</protein>
<feature type="compositionally biased region" description="Basic and acidic residues" evidence="1">
    <location>
        <begin position="24"/>
        <end position="34"/>
    </location>
</feature>
<dbReference type="PROSITE" id="PS51257">
    <property type="entry name" value="PROKAR_LIPOPROTEIN"/>
    <property type="match status" value="1"/>
</dbReference>
<evidence type="ECO:0000313" key="2">
    <source>
        <dbReference type="EMBL" id="SFN44185.1"/>
    </source>
</evidence>
<keyword evidence="3" id="KW-1185">Reference proteome</keyword>
<evidence type="ECO:0000256" key="1">
    <source>
        <dbReference type="SAM" id="MobiDB-lite"/>
    </source>
</evidence>
<feature type="region of interest" description="Disordered" evidence="1">
    <location>
        <begin position="24"/>
        <end position="54"/>
    </location>
</feature>
<dbReference type="EMBL" id="FOUZ01000012">
    <property type="protein sequence ID" value="SFN44185.1"/>
    <property type="molecule type" value="Genomic_DNA"/>
</dbReference>
<dbReference type="RefSeq" id="WP_092908933.1">
    <property type="nucleotide sequence ID" value="NZ_FOUZ01000012.1"/>
</dbReference>
<sequence length="212" mass="23641">MKKIFLTSITLLSIGILFSCGDNKKDKESSEKVENTTNDSVAGKESETTETTDAGAELTTNAAALAKAETALKDLPKFKGKEINVFQKIYFYEDGRIIVSLQDPEKPQNIDEYTYKDGKWSEPVAMQISGGGDMKDNVFPLNTIKFETVAKIIEQLEQKAKEVEGAKVSKTVYYNYNVMNQTGQWFTNIDGTRESFSGYFNADGSLKSFNKN</sequence>
<name>A0A1I4Z1Q2_9FLAO</name>
<dbReference type="OrthoDB" id="660752at2"/>
<evidence type="ECO:0008006" key="4">
    <source>
        <dbReference type="Google" id="ProtNLM"/>
    </source>
</evidence>
<dbReference type="STRING" id="684065.SAMN05421738_11275"/>
<gene>
    <name evidence="2" type="ORF">SAMN05421738_11275</name>
</gene>
<dbReference type="Proteomes" id="UP000199149">
    <property type="component" value="Unassembled WGS sequence"/>
</dbReference>
<proteinExistence type="predicted"/>